<organism evidence="4 5">
    <name type="scientific">Rhizomicrobium electricum</name>
    <dbReference type="NCBI Taxonomy" id="480070"/>
    <lineage>
        <taxon>Bacteria</taxon>
        <taxon>Pseudomonadati</taxon>
        <taxon>Pseudomonadota</taxon>
        <taxon>Alphaproteobacteria</taxon>
        <taxon>Micropepsales</taxon>
        <taxon>Micropepsaceae</taxon>
        <taxon>Rhizomicrobium</taxon>
    </lineage>
</organism>
<feature type="repeat" description="TPR" evidence="3">
    <location>
        <begin position="178"/>
        <end position="211"/>
    </location>
</feature>
<dbReference type="InterPro" id="IPR019734">
    <property type="entry name" value="TPR_rpt"/>
</dbReference>
<evidence type="ECO:0000256" key="2">
    <source>
        <dbReference type="ARBA" id="ARBA00022803"/>
    </source>
</evidence>
<dbReference type="SMART" id="SM00028">
    <property type="entry name" value="TPR"/>
    <property type="match status" value="6"/>
</dbReference>
<evidence type="ECO:0000313" key="5">
    <source>
        <dbReference type="Proteomes" id="UP001499951"/>
    </source>
</evidence>
<gene>
    <name evidence="4" type="primary">flmG</name>
    <name evidence="4" type="ORF">GCM10008942_40970</name>
</gene>
<keyword evidence="2 3" id="KW-0802">TPR repeat</keyword>
<dbReference type="SUPFAM" id="SSF48452">
    <property type="entry name" value="TPR-like"/>
    <property type="match status" value="1"/>
</dbReference>
<dbReference type="InterPro" id="IPR051685">
    <property type="entry name" value="Ycf3/AcsC/BcsC/TPR_MFPF"/>
</dbReference>
<dbReference type="EMBL" id="BAAADD010000013">
    <property type="protein sequence ID" value="GAA0587738.1"/>
    <property type="molecule type" value="Genomic_DNA"/>
</dbReference>
<dbReference type="InterPro" id="IPR011990">
    <property type="entry name" value="TPR-like_helical_dom_sf"/>
</dbReference>
<dbReference type="PROSITE" id="PS50005">
    <property type="entry name" value="TPR"/>
    <property type="match status" value="4"/>
</dbReference>
<dbReference type="RefSeq" id="WP_166937487.1">
    <property type="nucleotide sequence ID" value="NZ_BAAADD010000013.1"/>
</dbReference>
<dbReference type="Pfam" id="PF13428">
    <property type="entry name" value="TPR_14"/>
    <property type="match status" value="1"/>
</dbReference>
<dbReference type="Pfam" id="PF13414">
    <property type="entry name" value="TPR_11"/>
    <property type="match status" value="1"/>
</dbReference>
<protein>
    <submittedName>
        <fullName evidence="4">Glycosyltransferase FlmG</fullName>
    </submittedName>
</protein>
<proteinExistence type="predicted"/>
<dbReference type="SUPFAM" id="SSF53756">
    <property type="entry name" value="UDP-Glycosyltransferase/glycogen phosphorylase"/>
    <property type="match status" value="1"/>
</dbReference>
<dbReference type="Gene3D" id="1.25.40.10">
    <property type="entry name" value="Tetratricopeptide repeat domain"/>
    <property type="match status" value="2"/>
</dbReference>
<feature type="repeat" description="TPR" evidence="3">
    <location>
        <begin position="76"/>
        <end position="109"/>
    </location>
</feature>
<dbReference type="Pfam" id="PF13181">
    <property type="entry name" value="TPR_8"/>
    <property type="match status" value="1"/>
</dbReference>
<name>A0ABN1FC84_9PROT</name>
<dbReference type="Proteomes" id="UP001499951">
    <property type="component" value="Unassembled WGS sequence"/>
</dbReference>
<dbReference type="PANTHER" id="PTHR44943">
    <property type="entry name" value="CELLULOSE SYNTHASE OPERON PROTEIN C"/>
    <property type="match status" value="1"/>
</dbReference>
<reference evidence="4 5" key="1">
    <citation type="journal article" date="2019" name="Int. J. Syst. Evol. Microbiol.">
        <title>The Global Catalogue of Microorganisms (GCM) 10K type strain sequencing project: providing services to taxonomists for standard genome sequencing and annotation.</title>
        <authorList>
            <consortium name="The Broad Institute Genomics Platform"/>
            <consortium name="The Broad Institute Genome Sequencing Center for Infectious Disease"/>
            <person name="Wu L."/>
            <person name="Ma J."/>
        </authorList>
    </citation>
    <scope>NUCLEOTIDE SEQUENCE [LARGE SCALE GENOMIC DNA]</scope>
    <source>
        <strain evidence="4 5">JCM 15089</strain>
    </source>
</reference>
<dbReference type="PANTHER" id="PTHR44943:SF8">
    <property type="entry name" value="TPR REPEAT-CONTAINING PROTEIN MJ0263"/>
    <property type="match status" value="1"/>
</dbReference>
<accession>A0ABN1FC84</accession>
<comment type="caution">
    <text evidence="4">The sequence shown here is derived from an EMBL/GenBank/DDBJ whole genome shotgun (WGS) entry which is preliminary data.</text>
</comment>
<sequence>MAKIAPSPGVLSLSAVDAKLAALAKLEALSEELGGEAKRSQSDHYVREAVQAWRQGDFDAAGQAAMRATEIDETNARAFHILAMYLERLGHLHKALITYEHAFQLDPNDPELLINLGTMAWKLKLDEGAAKMFQLYIASNPDSPLGYNNLGTIQSEMGNREAAIETLRGALFRMPDQSILWNALATVLAESGRAEESLVFYQEAIRLEPTYARFYHNLGYAYQHLDRLDEANAAYEKALEYVLDSDEARETKHSRSLCLIGMGRLKEGFADHECRREEQFRAYLHHMIDAPYWNGEPVDGKRVLIVAEQGLGDEIMFAEYLSDVQRLVGPNGKLQIAVDPRLVSLFQRSWPDAEVGCYEDRSLLNKDGNNQIRFVPFATEKGQPDYYAWMASPLGWLRSSIDDFPHKAFLKPDPQRVEEFRTRLTGSGLKVGICWRSMLIDVKRAKYFSALDQWGPLLKTPGVRFINMQYGDCTDELKRAEEMHGVKIETIDGLDLKNDLEGAAAASACLDVMISAPTASAAIAAAVGTETWFLLAGSRAWPQLGTDHYPWYPKTRAFSPSAFGDWDSLMPQLADTLKERASE</sequence>
<feature type="repeat" description="TPR" evidence="3">
    <location>
        <begin position="212"/>
        <end position="245"/>
    </location>
</feature>
<evidence type="ECO:0000256" key="3">
    <source>
        <dbReference type="PROSITE-ProRule" id="PRU00339"/>
    </source>
</evidence>
<keyword evidence="1" id="KW-0677">Repeat</keyword>
<feature type="repeat" description="TPR" evidence="3">
    <location>
        <begin position="144"/>
        <end position="177"/>
    </location>
</feature>
<evidence type="ECO:0000313" key="4">
    <source>
        <dbReference type="EMBL" id="GAA0587738.1"/>
    </source>
</evidence>
<keyword evidence="5" id="KW-1185">Reference proteome</keyword>
<evidence type="ECO:0000256" key="1">
    <source>
        <dbReference type="ARBA" id="ARBA00022737"/>
    </source>
</evidence>